<dbReference type="Proteomes" id="UP001597368">
    <property type="component" value="Unassembled WGS sequence"/>
</dbReference>
<feature type="domain" description="Endoribonuclease L-PSP/chorismate mutase-like" evidence="1">
    <location>
        <begin position="5"/>
        <end position="142"/>
    </location>
</feature>
<dbReference type="EMBL" id="JBHUFV010000026">
    <property type="protein sequence ID" value="MFD1933275.1"/>
    <property type="molecule type" value="Genomic_DNA"/>
</dbReference>
<organism evidence="2 3">
    <name type="scientific">Nonomuraea mangrovi</name>
    <dbReference type="NCBI Taxonomy" id="2316207"/>
    <lineage>
        <taxon>Bacteria</taxon>
        <taxon>Bacillati</taxon>
        <taxon>Actinomycetota</taxon>
        <taxon>Actinomycetes</taxon>
        <taxon>Streptosporangiales</taxon>
        <taxon>Streptosporangiaceae</taxon>
        <taxon>Nonomuraea</taxon>
    </lineage>
</organism>
<dbReference type="InterPro" id="IPR035959">
    <property type="entry name" value="RutC-like_sf"/>
</dbReference>
<dbReference type="Pfam" id="PF14588">
    <property type="entry name" value="YjgF_endoribonc"/>
    <property type="match status" value="1"/>
</dbReference>
<proteinExistence type="predicted"/>
<dbReference type="PANTHER" id="PTHR43760:SF1">
    <property type="entry name" value="ENDORIBONUCLEASE L-PSP_CHORISMATE MUTASE-LIKE DOMAIN-CONTAINING PROTEIN"/>
    <property type="match status" value="1"/>
</dbReference>
<reference evidence="3" key="1">
    <citation type="journal article" date="2019" name="Int. J. Syst. Evol. Microbiol.">
        <title>The Global Catalogue of Microorganisms (GCM) 10K type strain sequencing project: providing services to taxonomists for standard genome sequencing and annotation.</title>
        <authorList>
            <consortium name="The Broad Institute Genomics Platform"/>
            <consortium name="The Broad Institute Genome Sequencing Center for Infectious Disease"/>
            <person name="Wu L."/>
            <person name="Ma J."/>
        </authorList>
    </citation>
    <scope>NUCLEOTIDE SEQUENCE [LARGE SCALE GENOMIC DNA]</scope>
    <source>
        <strain evidence="3">ICMP 6774ER</strain>
    </source>
</reference>
<evidence type="ECO:0000313" key="2">
    <source>
        <dbReference type="EMBL" id="MFD1933275.1"/>
    </source>
</evidence>
<dbReference type="SUPFAM" id="SSF55298">
    <property type="entry name" value="YjgF-like"/>
    <property type="match status" value="1"/>
</dbReference>
<dbReference type="Gene3D" id="3.30.1330.40">
    <property type="entry name" value="RutC-like"/>
    <property type="match status" value="1"/>
</dbReference>
<evidence type="ECO:0000259" key="1">
    <source>
        <dbReference type="Pfam" id="PF14588"/>
    </source>
</evidence>
<keyword evidence="3" id="KW-1185">Reference proteome</keyword>
<dbReference type="CDD" id="cd02199">
    <property type="entry name" value="YjgF_YER057c_UK114_like_1"/>
    <property type="match status" value="1"/>
</dbReference>
<comment type="caution">
    <text evidence="2">The sequence shown here is derived from an EMBL/GenBank/DDBJ whole genome shotgun (WGS) entry which is preliminary data.</text>
</comment>
<gene>
    <name evidence="2" type="ORF">ACFSKW_17530</name>
</gene>
<evidence type="ECO:0000313" key="3">
    <source>
        <dbReference type="Proteomes" id="UP001597368"/>
    </source>
</evidence>
<name>A0ABW4SUJ5_9ACTN</name>
<sequence>MPSPERRLVELGLRLPPTVTPAGAYVPAVRSGDLVHTSGQVPLREDTLLAQGKLGESVTTARGYECARQCALNALAALRDEIGDLSAVRRIVKVVVFVASSPTFIEQPQVADGASDLLRGVFGHAGSHARSAIGVAALPLDAPVEVEVIFKVA</sequence>
<protein>
    <submittedName>
        <fullName evidence="2">RidA family protein</fullName>
    </submittedName>
</protein>
<dbReference type="PANTHER" id="PTHR43760">
    <property type="entry name" value="ENDORIBONUCLEASE-RELATED"/>
    <property type="match status" value="1"/>
</dbReference>
<accession>A0ABW4SUJ5</accession>
<dbReference type="RefSeq" id="WP_379573359.1">
    <property type="nucleotide sequence ID" value="NZ_JBHUFV010000026.1"/>
</dbReference>
<dbReference type="InterPro" id="IPR013813">
    <property type="entry name" value="Endoribo_LPSP/chorism_mut-like"/>
</dbReference>